<dbReference type="GO" id="GO:0000049">
    <property type="term" value="F:tRNA binding"/>
    <property type="evidence" value="ECO:0007669"/>
    <property type="project" value="UniProtKB-KW"/>
</dbReference>
<dbReference type="GO" id="GO:0005524">
    <property type="term" value="F:ATP binding"/>
    <property type="evidence" value="ECO:0007669"/>
    <property type="project" value="UniProtKB-KW"/>
</dbReference>
<dbReference type="CDD" id="cd01998">
    <property type="entry name" value="MnmA_TRMU-like"/>
    <property type="match status" value="1"/>
</dbReference>
<dbReference type="HAMAP" id="MF_00144">
    <property type="entry name" value="tRNA_thiouridyl_MnmA"/>
    <property type="match status" value="1"/>
</dbReference>
<keyword evidence="2 11" id="KW-0820">tRNA-binding</keyword>
<evidence type="ECO:0000256" key="2">
    <source>
        <dbReference type="ARBA" id="ARBA00022555"/>
    </source>
</evidence>
<dbReference type="Proteomes" id="UP000824002">
    <property type="component" value="Unassembled WGS sequence"/>
</dbReference>
<dbReference type="Gene3D" id="3.40.50.620">
    <property type="entry name" value="HUPs"/>
    <property type="match status" value="1"/>
</dbReference>
<dbReference type="Pfam" id="PF20259">
    <property type="entry name" value="tRNA_Me_trans_M"/>
    <property type="match status" value="1"/>
</dbReference>
<feature type="binding site" evidence="11">
    <location>
        <position position="36"/>
    </location>
    <ligand>
        <name>ATP</name>
        <dbReference type="ChEBI" id="CHEBI:30616"/>
    </ligand>
</feature>
<reference evidence="14" key="2">
    <citation type="journal article" date="2021" name="PeerJ">
        <title>Extensive microbial diversity within the chicken gut microbiome revealed by metagenomics and culture.</title>
        <authorList>
            <person name="Gilroy R."/>
            <person name="Ravi A."/>
            <person name="Getino M."/>
            <person name="Pursley I."/>
            <person name="Horton D.L."/>
            <person name="Alikhan N.F."/>
            <person name="Baker D."/>
            <person name="Gharbi K."/>
            <person name="Hall N."/>
            <person name="Watson M."/>
            <person name="Adriaenssens E.M."/>
            <person name="Foster-Nyarko E."/>
            <person name="Jarju S."/>
            <person name="Secka A."/>
            <person name="Antonio M."/>
            <person name="Oren A."/>
            <person name="Chaudhuri R.R."/>
            <person name="La Ragione R."/>
            <person name="Hildebrand F."/>
            <person name="Pallen M.J."/>
        </authorList>
    </citation>
    <scope>NUCLEOTIDE SEQUENCE</scope>
    <source>
        <strain evidence="14">CHK199-13235</strain>
    </source>
</reference>
<keyword evidence="4 11" id="KW-0819">tRNA processing</keyword>
<evidence type="ECO:0000256" key="11">
    <source>
        <dbReference type="HAMAP-Rule" id="MF_00144"/>
    </source>
</evidence>
<evidence type="ECO:0000256" key="7">
    <source>
        <dbReference type="ARBA" id="ARBA00022884"/>
    </source>
</evidence>
<evidence type="ECO:0000313" key="15">
    <source>
        <dbReference type="Proteomes" id="UP000824002"/>
    </source>
</evidence>
<dbReference type="InterPro" id="IPR014729">
    <property type="entry name" value="Rossmann-like_a/b/a_fold"/>
</dbReference>
<dbReference type="Gene3D" id="2.30.30.280">
    <property type="entry name" value="Adenine nucleotide alpha hydrolases-like domains"/>
    <property type="match status" value="1"/>
</dbReference>
<protein>
    <recommendedName>
        <fullName evidence="11">tRNA-specific 2-thiouridylase MnmA</fullName>
        <ecNumber evidence="11">2.8.1.13</ecNumber>
    </recommendedName>
</protein>
<comment type="caution">
    <text evidence="14">The sequence shown here is derived from an EMBL/GenBank/DDBJ whole genome shotgun (WGS) entry which is preliminary data.</text>
</comment>
<comment type="function">
    <text evidence="10 11">Catalyzes the 2-thiolation of uridine at the wobble position (U34) of tRNA, leading to the formation of s(2)U34.</text>
</comment>
<keyword evidence="8" id="KW-1015">Disulfide bond</keyword>
<evidence type="ECO:0000256" key="6">
    <source>
        <dbReference type="ARBA" id="ARBA00022840"/>
    </source>
</evidence>
<dbReference type="InterPro" id="IPR004506">
    <property type="entry name" value="MnmA-like"/>
</dbReference>
<dbReference type="AlphaFoldDB" id="A0A9D1FM72"/>
<accession>A0A9D1FM72</accession>
<keyword evidence="3 11" id="KW-0808">Transferase</keyword>
<evidence type="ECO:0000313" key="14">
    <source>
        <dbReference type="EMBL" id="HIS75750.1"/>
    </source>
</evidence>
<evidence type="ECO:0000256" key="8">
    <source>
        <dbReference type="ARBA" id="ARBA00023157"/>
    </source>
</evidence>
<gene>
    <name evidence="11 14" type="primary">mnmA</name>
    <name evidence="14" type="ORF">IAB51_02970</name>
</gene>
<dbReference type="GO" id="GO:0103016">
    <property type="term" value="F:tRNA-uridine 2-sulfurtransferase activity"/>
    <property type="evidence" value="ECO:0007669"/>
    <property type="project" value="UniProtKB-EC"/>
</dbReference>
<dbReference type="NCBIfam" id="TIGR00420">
    <property type="entry name" value="trmU"/>
    <property type="match status" value="1"/>
</dbReference>
<feature type="domain" description="tRNA-specific 2-thiouridylase MnmA-like central" evidence="13">
    <location>
        <begin position="198"/>
        <end position="260"/>
    </location>
</feature>
<dbReference type="GO" id="GO:0005737">
    <property type="term" value="C:cytoplasm"/>
    <property type="evidence" value="ECO:0007669"/>
    <property type="project" value="UniProtKB-SubCell"/>
</dbReference>
<feature type="binding site" evidence="11">
    <location>
        <position position="117"/>
    </location>
    <ligand>
        <name>ATP</name>
        <dbReference type="ChEBI" id="CHEBI:30616"/>
    </ligand>
</feature>
<organism evidence="14 15">
    <name type="scientific">Candidatus Merdivicinus excrementipullorum</name>
    <dbReference type="NCBI Taxonomy" id="2840867"/>
    <lineage>
        <taxon>Bacteria</taxon>
        <taxon>Bacillati</taxon>
        <taxon>Bacillota</taxon>
        <taxon>Clostridia</taxon>
        <taxon>Eubacteriales</taxon>
        <taxon>Oscillospiraceae</taxon>
        <taxon>Oscillospiraceae incertae sedis</taxon>
        <taxon>Candidatus Merdivicinus</taxon>
    </lineage>
</organism>
<evidence type="ECO:0000259" key="12">
    <source>
        <dbReference type="Pfam" id="PF20258"/>
    </source>
</evidence>
<dbReference type="InterPro" id="IPR023382">
    <property type="entry name" value="MnmA-like_central_sf"/>
</dbReference>
<keyword evidence="5 11" id="KW-0547">Nucleotide-binding</keyword>
<evidence type="ECO:0000256" key="3">
    <source>
        <dbReference type="ARBA" id="ARBA00022679"/>
    </source>
</evidence>
<comment type="subcellular location">
    <subcellularLocation>
        <location evidence="11">Cytoplasm</location>
    </subcellularLocation>
</comment>
<keyword evidence="7 11" id="KW-0694">RNA-binding</keyword>
<dbReference type="Pfam" id="PF03054">
    <property type="entry name" value="tRNA_Me_trans"/>
    <property type="match status" value="1"/>
</dbReference>
<dbReference type="PANTHER" id="PTHR11933:SF5">
    <property type="entry name" value="MITOCHONDRIAL TRNA-SPECIFIC 2-THIOURIDYLASE 1"/>
    <property type="match status" value="1"/>
</dbReference>
<feature type="site" description="Interaction with tRNA" evidence="11">
    <location>
        <position position="118"/>
    </location>
</feature>
<evidence type="ECO:0000256" key="10">
    <source>
        <dbReference type="ARBA" id="ARBA00056575"/>
    </source>
</evidence>
<feature type="active site" description="Cysteine persulfide intermediate" evidence="11">
    <location>
        <position position="189"/>
    </location>
</feature>
<proteinExistence type="inferred from homology"/>
<evidence type="ECO:0000256" key="5">
    <source>
        <dbReference type="ARBA" id="ARBA00022741"/>
    </source>
</evidence>
<dbReference type="NCBIfam" id="NF001138">
    <property type="entry name" value="PRK00143.1"/>
    <property type="match status" value="1"/>
</dbReference>
<evidence type="ECO:0000256" key="4">
    <source>
        <dbReference type="ARBA" id="ARBA00022694"/>
    </source>
</evidence>
<feature type="binding site" evidence="11">
    <location>
        <begin position="10"/>
        <end position="17"/>
    </location>
    <ligand>
        <name>ATP</name>
        <dbReference type="ChEBI" id="CHEBI:30616"/>
    </ligand>
</feature>
<sequence>MSENNRVLLAMSGGVDSSAAAVLLREQGYEVAGVVLKMSPVHEQTVEDAKTAASQLGIPLFVKDMTEEFDREVVSYFAAEYRKGRTPNPCVVCNPKLKFKALLDTANEEGYGWIATGHYAGLRRENGVTYLTKGENLERDQSYMLCRLGQDVLSRLIFPLSHLPKPEVREIAERAGLSCAKKPDSQEICFIPDNDYARFIEERLGKSEPGEFISPEGLPCGTHQGIIHYTIGQRKGLGVALGRPVFVKAIDPAANRVYLADAADSFEEEVFLTDLSCTFPDSIQSGMEAEVKIRSRANPAKATLTLENGLVRVRFAEPQRAPAPGQTAAIYRGDVVLGGGFIE</sequence>
<feature type="site" description="Interaction with tRNA" evidence="11">
    <location>
        <position position="326"/>
    </location>
</feature>
<feature type="region of interest" description="Interaction with tRNA" evidence="11">
    <location>
        <begin position="139"/>
        <end position="141"/>
    </location>
</feature>
<reference evidence="14" key="1">
    <citation type="submission" date="2020-10" db="EMBL/GenBank/DDBJ databases">
        <authorList>
            <person name="Gilroy R."/>
        </authorList>
    </citation>
    <scope>NUCLEOTIDE SEQUENCE</scope>
    <source>
        <strain evidence="14">CHK199-13235</strain>
    </source>
</reference>
<keyword evidence="1 11" id="KW-0963">Cytoplasm</keyword>
<dbReference type="InterPro" id="IPR046885">
    <property type="entry name" value="MnmA-like_C"/>
</dbReference>
<feature type="active site" description="Nucleophile" evidence="11">
    <location>
        <position position="93"/>
    </location>
</feature>
<dbReference type="SUPFAM" id="SSF52402">
    <property type="entry name" value="Adenine nucleotide alpha hydrolases-like"/>
    <property type="match status" value="1"/>
</dbReference>
<comment type="catalytic activity">
    <reaction evidence="9 11">
        <text>S-sulfanyl-L-cysteinyl-[protein] + uridine(34) in tRNA + AH2 + ATP = 2-thiouridine(34) in tRNA + L-cysteinyl-[protein] + A + AMP + diphosphate + H(+)</text>
        <dbReference type="Rhea" id="RHEA:47032"/>
        <dbReference type="Rhea" id="RHEA-COMP:10131"/>
        <dbReference type="Rhea" id="RHEA-COMP:11726"/>
        <dbReference type="Rhea" id="RHEA-COMP:11727"/>
        <dbReference type="Rhea" id="RHEA-COMP:11728"/>
        <dbReference type="ChEBI" id="CHEBI:13193"/>
        <dbReference type="ChEBI" id="CHEBI:15378"/>
        <dbReference type="ChEBI" id="CHEBI:17499"/>
        <dbReference type="ChEBI" id="CHEBI:29950"/>
        <dbReference type="ChEBI" id="CHEBI:30616"/>
        <dbReference type="ChEBI" id="CHEBI:33019"/>
        <dbReference type="ChEBI" id="CHEBI:61963"/>
        <dbReference type="ChEBI" id="CHEBI:65315"/>
        <dbReference type="ChEBI" id="CHEBI:87170"/>
        <dbReference type="ChEBI" id="CHEBI:456215"/>
        <dbReference type="EC" id="2.8.1.13"/>
    </reaction>
</comment>
<dbReference type="GO" id="GO:0002143">
    <property type="term" value="P:tRNA wobble position uridine thiolation"/>
    <property type="evidence" value="ECO:0007669"/>
    <property type="project" value="TreeGrafter"/>
</dbReference>
<comment type="caution">
    <text evidence="11">Lacks conserved residue(s) required for the propagation of feature annotation.</text>
</comment>
<dbReference type="EMBL" id="DVJP01000025">
    <property type="protein sequence ID" value="HIS75750.1"/>
    <property type="molecule type" value="Genomic_DNA"/>
</dbReference>
<dbReference type="EC" id="2.8.1.13" evidence="11"/>
<evidence type="ECO:0000256" key="1">
    <source>
        <dbReference type="ARBA" id="ARBA00022490"/>
    </source>
</evidence>
<dbReference type="FunFam" id="2.30.30.280:FF:000001">
    <property type="entry name" value="tRNA-specific 2-thiouridylase MnmA"/>
    <property type="match status" value="1"/>
</dbReference>
<name>A0A9D1FM72_9FIRM</name>
<dbReference type="InterPro" id="IPR046884">
    <property type="entry name" value="MnmA-like_central"/>
</dbReference>
<feature type="domain" description="tRNA-specific 2-thiouridylase MnmA-like C-terminal" evidence="12">
    <location>
        <begin position="281"/>
        <end position="342"/>
    </location>
</feature>
<comment type="similarity">
    <text evidence="11">Belongs to the MnmA/TRMU family.</text>
</comment>
<dbReference type="PANTHER" id="PTHR11933">
    <property type="entry name" value="TRNA 5-METHYLAMINOMETHYL-2-THIOURIDYLATE -METHYLTRANSFERASE"/>
    <property type="match status" value="1"/>
</dbReference>
<evidence type="ECO:0000256" key="9">
    <source>
        <dbReference type="ARBA" id="ARBA00051542"/>
    </source>
</evidence>
<evidence type="ECO:0000259" key="13">
    <source>
        <dbReference type="Pfam" id="PF20259"/>
    </source>
</evidence>
<keyword evidence="6 11" id="KW-0067">ATP-binding</keyword>
<dbReference type="Gene3D" id="2.40.30.10">
    <property type="entry name" value="Translation factors"/>
    <property type="match status" value="1"/>
</dbReference>
<dbReference type="Pfam" id="PF20258">
    <property type="entry name" value="tRNA_Me_trans_C"/>
    <property type="match status" value="1"/>
</dbReference>